<dbReference type="Gene3D" id="2.60.120.620">
    <property type="entry name" value="q2cbj1_9rhob like domain"/>
    <property type="match status" value="1"/>
</dbReference>
<dbReference type="Pfam" id="PF05721">
    <property type="entry name" value="PhyH"/>
    <property type="match status" value="1"/>
</dbReference>
<dbReference type="InterPro" id="IPR008775">
    <property type="entry name" value="Phytyl_CoA_dOase-like"/>
</dbReference>
<accession>A0A382I314</accession>
<feature type="non-terminal residue" evidence="1">
    <location>
        <position position="266"/>
    </location>
</feature>
<name>A0A382I314_9ZZZZ</name>
<dbReference type="EMBL" id="UINC01064745">
    <property type="protein sequence ID" value="SVB93702.1"/>
    <property type="molecule type" value="Genomic_DNA"/>
</dbReference>
<proteinExistence type="predicted"/>
<protein>
    <recommendedName>
        <fullName evidence="2">Phytanoyl-CoA dioxygenase</fullName>
    </recommendedName>
</protein>
<organism evidence="1">
    <name type="scientific">marine metagenome</name>
    <dbReference type="NCBI Taxonomy" id="408172"/>
    <lineage>
        <taxon>unclassified sequences</taxon>
        <taxon>metagenomes</taxon>
        <taxon>ecological metagenomes</taxon>
    </lineage>
</organism>
<dbReference type="PANTHER" id="PTHR20883:SF49">
    <property type="entry name" value="PHYTANOYL-COA DIOXYGENASE"/>
    <property type="match status" value="1"/>
</dbReference>
<reference evidence="1" key="1">
    <citation type="submission" date="2018-05" db="EMBL/GenBank/DDBJ databases">
        <authorList>
            <person name="Lanie J.A."/>
            <person name="Ng W.-L."/>
            <person name="Kazmierczak K.M."/>
            <person name="Andrzejewski T.M."/>
            <person name="Davidsen T.M."/>
            <person name="Wayne K.J."/>
            <person name="Tettelin H."/>
            <person name="Glass J.I."/>
            <person name="Rusch D."/>
            <person name="Podicherti R."/>
            <person name="Tsui H.-C.T."/>
            <person name="Winkler M.E."/>
        </authorList>
    </citation>
    <scope>NUCLEOTIDE SEQUENCE</scope>
</reference>
<dbReference type="PANTHER" id="PTHR20883">
    <property type="entry name" value="PHYTANOYL-COA DIOXYGENASE DOMAIN CONTAINING 1"/>
    <property type="match status" value="1"/>
</dbReference>
<dbReference type="SUPFAM" id="SSF51197">
    <property type="entry name" value="Clavaminate synthase-like"/>
    <property type="match status" value="1"/>
</dbReference>
<gene>
    <name evidence="1" type="ORF">METZ01_LOCUS246556</name>
</gene>
<evidence type="ECO:0008006" key="2">
    <source>
        <dbReference type="Google" id="ProtNLM"/>
    </source>
</evidence>
<dbReference type="AlphaFoldDB" id="A0A382I314"/>
<sequence>MNRQLPLSVTAEQKQQFSKDGAVCLRGLFDDEWISLLTDGIEQNLSEPGRRSRIWDRTDDNRTVFYDSDNWRRISEYEQFVYHSPCVDVATTLLNTDSVNFFFDAIFVRSTGVTFPTPWHQDEPYWSAGGLDTISIWMPLVPVSSESALAFVPGSHLWPNHYRQQNFGELNPDQEPNVDGVSYSGDWEPFPDIDSDRNRFRVISWEMAPGDCVAFNGRIIHGGSGALAPDRALKVFNTQWLGDDVRVNFRSYGMDPDHSEKMRAEG</sequence>
<evidence type="ECO:0000313" key="1">
    <source>
        <dbReference type="EMBL" id="SVB93702.1"/>
    </source>
</evidence>